<feature type="compositionally biased region" description="Polar residues" evidence="1">
    <location>
        <begin position="1"/>
        <end position="12"/>
    </location>
</feature>
<dbReference type="Gene3D" id="2.60.40.10">
    <property type="entry name" value="Immunoglobulins"/>
    <property type="match status" value="1"/>
</dbReference>
<dbReference type="Pfam" id="PF13115">
    <property type="entry name" value="YtkA"/>
    <property type="match status" value="1"/>
</dbReference>
<feature type="domain" description="YtkA-like" evidence="2">
    <location>
        <begin position="5"/>
        <end position="65"/>
    </location>
</feature>
<dbReference type="EMBL" id="AP025739">
    <property type="protein sequence ID" value="BDI33238.1"/>
    <property type="molecule type" value="Genomic_DNA"/>
</dbReference>
<protein>
    <recommendedName>
        <fullName evidence="2">YtkA-like domain-containing protein</fullName>
    </recommendedName>
</protein>
<dbReference type="Proteomes" id="UP000287394">
    <property type="component" value="Chromosome"/>
</dbReference>
<dbReference type="InterPro" id="IPR032693">
    <property type="entry name" value="YtkA-like_dom"/>
</dbReference>
<evidence type="ECO:0000259" key="2">
    <source>
        <dbReference type="Pfam" id="PF13115"/>
    </source>
</evidence>
<proteinExistence type="predicted"/>
<feature type="region of interest" description="Disordered" evidence="1">
    <location>
        <begin position="1"/>
        <end position="20"/>
    </location>
</feature>
<evidence type="ECO:0000313" key="4">
    <source>
        <dbReference type="Proteomes" id="UP000287394"/>
    </source>
</evidence>
<name>A0A402CP08_9BACT</name>
<dbReference type="KEGG" id="ccot:CCAX7_52890"/>
<accession>A0A402CP08</accession>
<dbReference type="AlphaFoldDB" id="A0A402CP08"/>
<evidence type="ECO:0000313" key="3">
    <source>
        <dbReference type="EMBL" id="BDI33238.1"/>
    </source>
</evidence>
<dbReference type="InterPro" id="IPR013783">
    <property type="entry name" value="Ig-like_fold"/>
</dbReference>
<sequence length="83" mass="8959">MDSSVFTVTANDGQGKPLGGAAVTVNLTMPSMEMPKNEIVCQETKPGEYTGKGRFTMSGDWRAHVTVKSAGRMREQNVPLTVK</sequence>
<evidence type="ECO:0000256" key="1">
    <source>
        <dbReference type="SAM" id="MobiDB-lite"/>
    </source>
</evidence>
<keyword evidence="4" id="KW-1185">Reference proteome</keyword>
<reference evidence="3 4" key="1">
    <citation type="journal article" date="2019" name="Int. J. Syst. Evol. Microbiol.">
        <title>Capsulimonas corticalis gen. nov., sp. nov., an aerobic capsulated bacterium, of a novel bacterial order, Capsulimonadales ord. nov., of the class Armatimonadia of the phylum Armatimonadetes.</title>
        <authorList>
            <person name="Li J."/>
            <person name="Kudo C."/>
            <person name="Tonouchi A."/>
        </authorList>
    </citation>
    <scope>NUCLEOTIDE SEQUENCE [LARGE SCALE GENOMIC DNA]</scope>
    <source>
        <strain evidence="3 4">AX-7</strain>
    </source>
</reference>
<organism evidence="3 4">
    <name type="scientific">Capsulimonas corticalis</name>
    <dbReference type="NCBI Taxonomy" id="2219043"/>
    <lineage>
        <taxon>Bacteria</taxon>
        <taxon>Bacillati</taxon>
        <taxon>Armatimonadota</taxon>
        <taxon>Armatimonadia</taxon>
        <taxon>Capsulimonadales</taxon>
        <taxon>Capsulimonadaceae</taxon>
        <taxon>Capsulimonas</taxon>
    </lineage>
</organism>
<gene>
    <name evidence="3" type="ORF">CCAX7_52890</name>
</gene>